<dbReference type="AlphaFoldDB" id="A0A917HMV8"/>
<evidence type="ECO:0000313" key="9">
    <source>
        <dbReference type="EMBL" id="GGG84779.1"/>
    </source>
</evidence>
<evidence type="ECO:0000256" key="2">
    <source>
        <dbReference type="ARBA" id="ARBA00012438"/>
    </source>
</evidence>
<evidence type="ECO:0000256" key="3">
    <source>
        <dbReference type="ARBA" id="ARBA00022553"/>
    </source>
</evidence>
<comment type="caution">
    <text evidence="9">The sequence shown here is derived from an EMBL/GenBank/DDBJ whole genome shotgun (WGS) entry which is preliminary data.</text>
</comment>
<dbReference type="GO" id="GO:0016036">
    <property type="term" value="P:cellular response to phosphate starvation"/>
    <property type="evidence" value="ECO:0007669"/>
    <property type="project" value="TreeGrafter"/>
</dbReference>
<dbReference type="EC" id="2.7.13.3" evidence="2"/>
<feature type="transmembrane region" description="Helical" evidence="7">
    <location>
        <begin position="7"/>
        <end position="29"/>
    </location>
</feature>
<evidence type="ECO:0000313" key="10">
    <source>
        <dbReference type="Proteomes" id="UP000660862"/>
    </source>
</evidence>
<dbReference type="SMART" id="SM00387">
    <property type="entry name" value="HATPase_c"/>
    <property type="match status" value="1"/>
</dbReference>
<dbReference type="EMBL" id="BMER01000001">
    <property type="protein sequence ID" value="GGG84779.1"/>
    <property type="molecule type" value="Genomic_DNA"/>
</dbReference>
<dbReference type="SUPFAM" id="SSF55874">
    <property type="entry name" value="ATPase domain of HSP90 chaperone/DNA topoisomerase II/histidine kinase"/>
    <property type="match status" value="1"/>
</dbReference>
<proteinExistence type="predicted"/>
<reference evidence="9" key="2">
    <citation type="submission" date="2020-09" db="EMBL/GenBank/DDBJ databases">
        <authorList>
            <person name="Sun Q."/>
            <person name="Zhou Y."/>
        </authorList>
    </citation>
    <scope>NUCLEOTIDE SEQUENCE</scope>
    <source>
        <strain evidence="9">CGMCC 1.12195</strain>
    </source>
</reference>
<accession>A0A917HMV8</accession>
<comment type="catalytic activity">
    <reaction evidence="1">
        <text>ATP + protein L-histidine = ADP + protein N-phospho-L-histidine.</text>
        <dbReference type="EC" id="2.7.13.3"/>
    </reaction>
</comment>
<evidence type="ECO:0000256" key="1">
    <source>
        <dbReference type="ARBA" id="ARBA00000085"/>
    </source>
</evidence>
<dbReference type="Pfam" id="PF02518">
    <property type="entry name" value="HATPase_c"/>
    <property type="match status" value="1"/>
</dbReference>
<evidence type="ECO:0000256" key="7">
    <source>
        <dbReference type="SAM" id="Phobius"/>
    </source>
</evidence>
<keyword evidence="3" id="KW-0597">Phosphoprotein</keyword>
<dbReference type="PANTHER" id="PTHR45453">
    <property type="entry name" value="PHOSPHATE REGULON SENSOR PROTEIN PHOR"/>
    <property type="match status" value="1"/>
</dbReference>
<dbReference type="SMART" id="SM00388">
    <property type="entry name" value="HisKA"/>
    <property type="match status" value="1"/>
</dbReference>
<dbReference type="InterPro" id="IPR005467">
    <property type="entry name" value="His_kinase_dom"/>
</dbReference>
<evidence type="ECO:0000256" key="6">
    <source>
        <dbReference type="ARBA" id="ARBA00023012"/>
    </source>
</evidence>
<sequence length="302" mass="34254">MRKPLVLFYFLVFYATAQLIWWGVLLIEAQPDRKVMIIGEGIFFMLIFVVGALKLKKAFVREHKIQQQQQNFLLAVTHELKSPLASIKLAIQTILKRDLREEQRNQFLSNSLKDIERLDDLVGNVLIATKLENLRYNFPKENIDLSELVKSVAGRLQIHSCTTQVIKTELQPAIQIEGDRFAITNVVTNLIENAVKYSPPCAHVVIKLASEQGNIVFSVADHGIGIADNEKRLIFNKFYRVGNEDTRKTKGTGLGLYIVKTVLERHRAQIRVKDNIPSGSIFEVVFPLTNTAFLAAAERSIK</sequence>
<dbReference type="InterPro" id="IPR036890">
    <property type="entry name" value="HATPase_C_sf"/>
</dbReference>
<organism evidence="9 10">
    <name type="scientific">Parapedobacter pyrenivorans</name>
    <dbReference type="NCBI Taxonomy" id="1305674"/>
    <lineage>
        <taxon>Bacteria</taxon>
        <taxon>Pseudomonadati</taxon>
        <taxon>Bacteroidota</taxon>
        <taxon>Sphingobacteriia</taxon>
        <taxon>Sphingobacteriales</taxon>
        <taxon>Sphingobacteriaceae</taxon>
        <taxon>Parapedobacter</taxon>
    </lineage>
</organism>
<dbReference type="GO" id="GO:0005886">
    <property type="term" value="C:plasma membrane"/>
    <property type="evidence" value="ECO:0007669"/>
    <property type="project" value="TreeGrafter"/>
</dbReference>
<dbReference type="Gene3D" id="3.30.565.10">
    <property type="entry name" value="Histidine kinase-like ATPase, C-terminal domain"/>
    <property type="match status" value="1"/>
</dbReference>
<evidence type="ECO:0000259" key="8">
    <source>
        <dbReference type="PROSITE" id="PS50109"/>
    </source>
</evidence>
<dbReference type="RefSeq" id="WP_188505500.1">
    <property type="nucleotide sequence ID" value="NZ_BMER01000001.1"/>
</dbReference>
<keyword evidence="10" id="KW-1185">Reference proteome</keyword>
<feature type="transmembrane region" description="Helical" evidence="7">
    <location>
        <begin position="35"/>
        <end position="55"/>
    </location>
</feature>
<keyword evidence="7" id="KW-1133">Transmembrane helix</keyword>
<dbReference type="InterPro" id="IPR003594">
    <property type="entry name" value="HATPase_dom"/>
</dbReference>
<name>A0A917HMV8_9SPHI</name>
<dbReference type="InterPro" id="IPR050351">
    <property type="entry name" value="BphY/WalK/GraS-like"/>
</dbReference>
<dbReference type="PANTHER" id="PTHR45453:SF1">
    <property type="entry name" value="PHOSPHATE REGULON SENSOR PROTEIN PHOR"/>
    <property type="match status" value="1"/>
</dbReference>
<keyword evidence="7" id="KW-0812">Transmembrane</keyword>
<dbReference type="InterPro" id="IPR004358">
    <property type="entry name" value="Sig_transdc_His_kin-like_C"/>
</dbReference>
<feature type="domain" description="Histidine kinase" evidence="8">
    <location>
        <begin position="75"/>
        <end position="290"/>
    </location>
</feature>
<gene>
    <name evidence="9" type="ORF">GCM10007415_17550</name>
</gene>
<dbReference type="PROSITE" id="PS50109">
    <property type="entry name" value="HIS_KIN"/>
    <property type="match status" value="1"/>
</dbReference>
<dbReference type="PRINTS" id="PR00344">
    <property type="entry name" value="BCTRLSENSOR"/>
</dbReference>
<dbReference type="Pfam" id="PF00512">
    <property type="entry name" value="HisKA"/>
    <property type="match status" value="1"/>
</dbReference>
<dbReference type="GO" id="GO:0000155">
    <property type="term" value="F:phosphorelay sensor kinase activity"/>
    <property type="evidence" value="ECO:0007669"/>
    <property type="project" value="InterPro"/>
</dbReference>
<protein>
    <recommendedName>
        <fullName evidence="2">histidine kinase</fullName>
        <ecNumber evidence="2">2.7.13.3</ecNumber>
    </recommendedName>
</protein>
<dbReference type="Proteomes" id="UP000660862">
    <property type="component" value="Unassembled WGS sequence"/>
</dbReference>
<dbReference type="GO" id="GO:0004721">
    <property type="term" value="F:phosphoprotein phosphatase activity"/>
    <property type="evidence" value="ECO:0007669"/>
    <property type="project" value="TreeGrafter"/>
</dbReference>
<evidence type="ECO:0000256" key="4">
    <source>
        <dbReference type="ARBA" id="ARBA00022679"/>
    </source>
</evidence>
<evidence type="ECO:0000256" key="5">
    <source>
        <dbReference type="ARBA" id="ARBA00022777"/>
    </source>
</evidence>
<dbReference type="InterPro" id="IPR036097">
    <property type="entry name" value="HisK_dim/P_sf"/>
</dbReference>
<dbReference type="InterPro" id="IPR003661">
    <property type="entry name" value="HisK_dim/P_dom"/>
</dbReference>
<keyword evidence="7" id="KW-0472">Membrane</keyword>
<dbReference type="FunFam" id="3.30.565.10:FF:000006">
    <property type="entry name" value="Sensor histidine kinase WalK"/>
    <property type="match status" value="1"/>
</dbReference>
<keyword evidence="4" id="KW-0808">Transferase</keyword>
<dbReference type="CDD" id="cd00082">
    <property type="entry name" value="HisKA"/>
    <property type="match status" value="1"/>
</dbReference>
<keyword evidence="6" id="KW-0902">Two-component regulatory system</keyword>
<dbReference type="SUPFAM" id="SSF47384">
    <property type="entry name" value="Homodimeric domain of signal transducing histidine kinase"/>
    <property type="match status" value="1"/>
</dbReference>
<dbReference type="Gene3D" id="1.10.287.130">
    <property type="match status" value="1"/>
</dbReference>
<keyword evidence="5 9" id="KW-0418">Kinase</keyword>
<reference evidence="9" key="1">
    <citation type="journal article" date="2014" name="Int. J. Syst. Evol. Microbiol.">
        <title>Complete genome sequence of Corynebacterium casei LMG S-19264T (=DSM 44701T), isolated from a smear-ripened cheese.</title>
        <authorList>
            <consortium name="US DOE Joint Genome Institute (JGI-PGF)"/>
            <person name="Walter F."/>
            <person name="Albersmeier A."/>
            <person name="Kalinowski J."/>
            <person name="Ruckert C."/>
        </authorList>
    </citation>
    <scope>NUCLEOTIDE SEQUENCE</scope>
    <source>
        <strain evidence="9">CGMCC 1.12195</strain>
    </source>
</reference>